<reference evidence="1" key="1">
    <citation type="submission" date="2022-03" db="EMBL/GenBank/DDBJ databases">
        <authorList>
            <person name="Sayadi A."/>
        </authorList>
    </citation>
    <scope>NUCLEOTIDE SEQUENCE</scope>
</reference>
<name>A0A9P0K3E0_ACAOB</name>
<dbReference type="AlphaFoldDB" id="A0A9P0K3E0"/>
<gene>
    <name evidence="1" type="ORF">ACAOBT_LOCUS6935</name>
</gene>
<accession>A0A9P0K3E0</accession>
<keyword evidence="2" id="KW-1185">Reference proteome</keyword>
<comment type="caution">
    <text evidence="1">The sequence shown here is derived from an EMBL/GenBank/DDBJ whole genome shotgun (WGS) entry which is preliminary data.</text>
</comment>
<protein>
    <submittedName>
        <fullName evidence="1">Uncharacterized protein</fullName>
    </submittedName>
</protein>
<sequence length="47" mass="5737">MAKKQRTKKNRRTWIISVRRVCCQIFVYPGNFSGIRKMFQHNRSNNH</sequence>
<dbReference type="EMBL" id="CAKOFQ010006734">
    <property type="protein sequence ID" value="CAH1966626.1"/>
    <property type="molecule type" value="Genomic_DNA"/>
</dbReference>
<evidence type="ECO:0000313" key="2">
    <source>
        <dbReference type="Proteomes" id="UP001152888"/>
    </source>
</evidence>
<evidence type="ECO:0000313" key="1">
    <source>
        <dbReference type="EMBL" id="CAH1966626.1"/>
    </source>
</evidence>
<dbReference type="Proteomes" id="UP001152888">
    <property type="component" value="Unassembled WGS sequence"/>
</dbReference>
<organism evidence="1 2">
    <name type="scientific">Acanthoscelides obtectus</name>
    <name type="common">Bean weevil</name>
    <name type="synonym">Bruchus obtectus</name>
    <dbReference type="NCBI Taxonomy" id="200917"/>
    <lineage>
        <taxon>Eukaryota</taxon>
        <taxon>Metazoa</taxon>
        <taxon>Ecdysozoa</taxon>
        <taxon>Arthropoda</taxon>
        <taxon>Hexapoda</taxon>
        <taxon>Insecta</taxon>
        <taxon>Pterygota</taxon>
        <taxon>Neoptera</taxon>
        <taxon>Endopterygota</taxon>
        <taxon>Coleoptera</taxon>
        <taxon>Polyphaga</taxon>
        <taxon>Cucujiformia</taxon>
        <taxon>Chrysomeloidea</taxon>
        <taxon>Chrysomelidae</taxon>
        <taxon>Bruchinae</taxon>
        <taxon>Bruchini</taxon>
        <taxon>Acanthoscelides</taxon>
    </lineage>
</organism>
<proteinExistence type="predicted"/>